<reference evidence="2 3" key="1">
    <citation type="submission" date="2023-06" db="EMBL/GenBank/DDBJ databases">
        <title>Five Gram-positive bacteria isolated from mangrove sediments in Shenzhen, Guangdong, China.</title>
        <authorList>
            <person name="Yu S."/>
            <person name="Zheng W."/>
            <person name="Huang Y."/>
        </authorList>
    </citation>
    <scope>NUCLEOTIDE SEQUENCE [LARGE SCALE GENOMIC DNA]</scope>
    <source>
        <strain evidence="2 3">SaN35-3</strain>
    </source>
</reference>
<organism evidence="2 3">
    <name type="scientific">Bacillus carboniphilus</name>
    <dbReference type="NCBI Taxonomy" id="86663"/>
    <lineage>
        <taxon>Bacteria</taxon>
        <taxon>Bacillati</taxon>
        <taxon>Bacillota</taxon>
        <taxon>Bacilli</taxon>
        <taxon>Bacillales</taxon>
        <taxon>Bacillaceae</taxon>
        <taxon>Bacillus</taxon>
    </lineage>
</organism>
<feature type="domain" description="Phosphatidic acid phosphatase type 2/haloperoxidase" evidence="1">
    <location>
        <begin position="135"/>
        <end position="231"/>
    </location>
</feature>
<gene>
    <name evidence="2" type="ORF">LC087_02455</name>
</gene>
<dbReference type="GO" id="GO:0004601">
    <property type="term" value="F:peroxidase activity"/>
    <property type="evidence" value="ECO:0007669"/>
    <property type="project" value="UniProtKB-KW"/>
</dbReference>
<evidence type="ECO:0000259" key="1">
    <source>
        <dbReference type="Pfam" id="PF01569"/>
    </source>
</evidence>
<keyword evidence="3" id="KW-1185">Reference proteome</keyword>
<evidence type="ECO:0000313" key="3">
    <source>
        <dbReference type="Proteomes" id="UP001197974"/>
    </source>
</evidence>
<dbReference type="Gene3D" id="1.10.606.20">
    <property type="match status" value="1"/>
</dbReference>
<dbReference type="EC" id="1.11.1.-" evidence="2"/>
<dbReference type="EMBL" id="CP129013">
    <property type="protein sequence ID" value="WLR43090.1"/>
    <property type="molecule type" value="Genomic_DNA"/>
</dbReference>
<dbReference type="CDD" id="cd03398">
    <property type="entry name" value="PAP2_haloperoxidase"/>
    <property type="match status" value="1"/>
</dbReference>
<accession>A0ABY9JUM3</accession>
<name>A0ABY9JUM3_9BACI</name>
<keyword evidence="2" id="KW-0575">Peroxidase</keyword>
<proteinExistence type="predicted"/>
<dbReference type="InterPro" id="IPR036938">
    <property type="entry name" value="PAP2/HPO_sf"/>
</dbReference>
<dbReference type="PANTHER" id="PTHR34599:SF1">
    <property type="entry name" value="PHOSPHATIDIC ACID PHOSPHATASE TYPE 2_HALOPEROXIDASE DOMAIN-CONTAINING PROTEIN"/>
    <property type="match status" value="1"/>
</dbReference>
<dbReference type="Pfam" id="PF01569">
    <property type="entry name" value="PAP2"/>
    <property type="match status" value="1"/>
</dbReference>
<dbReference type="RefSeq" id="WP_226538912.1">
    <property type="nucleotide sequence ID" value="NZ_CP129013.1"/>
</dbReference>
<dbReference type="InterPro" id="IPR000326">
    <property type="entry name" value="PAP2/HPO"/>
</dbReference>
<dbReference type="SUPFAM" id="SSF48317">
    <property type="entry name" value="Acid phosphatase/Vanadium-dependent haloperoxidase"/>
    <property type="match status" value="1"/>
</dbReference>
<protein>
    <submittedName>
        <fullName evidence="2">Vanadium-dependent haloperoxidase</fullName>
        <ecNumber evidence="2">1.11.1.-</ecNumber>
    </submittedName>
</protein>
<evidence type="ECO:0000313" key="2">
    <source>
        <dbReference type="EMBL" id="WLR43090.1"/>
    </source>
</evidence>
<keyword evidence="2" id="KW-0560">Oxidoreductase</keyword>
<sequence>MLKITNYLLWSEWPYAGETTPPVPEEPYAGEWPMYYFTINKLGQIIDWRGKVVHLGITNPSKINWDEELKVVEQTINERTKKTVKIADYWSRGPATKQWTPICDVLIDTYGVTAPRAARILSCVQSAINDVFVICWYLKFKWNVARPNQLNNQLATVVCTPNHPTYPSGHATVAGCAEEILSYFFPAEECRLKTLAKQCSVSRLYGGVHYPSDNNEGYCLGKRLAYIIRKKFEQQILPNGDPVDTPYTEDQYAKLSPPPYRQAIPYDFSRKCASLTIYNSCNKES</sequence>
<dbReference type="InterPro" id="IPR052559">
    <property type="entry name" value="V-haloperoxidase"/>
</dbReference>
<dbReference type="PANTHER" id="PTHR34599">
    <property type="entry name" value="PEROXIDASE-RELATED"/>
    <property type="match status" value="1"/>
</dbReference>
<dbReference type="Proteomes" id="UP001197974">
    <property type="component" value="Chromosome"/>
</dbReference>